<proteinExistence type="inferred from homology"/>
<evidence type="ECO:0000256" key="8">
    <source>
        <dbReference type="ARBA" id="ARBA00023125"/>
    </source>
</evidence>
<evidence type="ECO:0000259" key="12">
    <source>
        <dbReference type="PROSITE" id="PS50880"/>
    </source>
</evidence>
<dbReference type="SUPFAM" id="SSF55874">
    <property type="entry name" value="ATPase domain of HSP90 chaperone/DNA topoisomerase II/histidine kinase"/>
    <property type="match status" value="1"/>
</dbReference>
<dbReference type="AlphaFoldDB" id="A0AAJ5ZB17"/>
<dbReference type="FunFam" id="3.40.50.670:FF:000001">
    <property type="entry name" value="DNA topoisomerase 2"/>
    <property type="match status" value="1"/>
</dbReference>
<evidence type="ECO:0000256" key="7">
    <source>
        <dbReference type="ARBA" id="ARBA00023029"/>
    </source>
</evidence>
<reference evidence="14" key="2">
    <citation type="journal article" date="2023" name="Nat. Commun.">
        <title>Cultivation of marine bacteria of the SAR202 clade.</title>
        <authorList>
            <person name="Lim Y."/>
            <person name="Seo J.H."/>
            <person name="Giovannoni S.J."/>
            <person name="Kang I."/>
            <person name="Cho J.C."/>
        </authorList>
    </citation>
    <scope>NUCLEOTIDE SEQUENCE</scope>
    <source>
        <strain evidence="14">JH1073</strain>
    </source>
</reference>
<keyword evidence="3 10" id="KW-0479">Metal-binding</keyword>
<dbReference type="InterPro" id="IPR011557">
    <property type="entry name" value="GyrB"/>
</dbReference>
<dbReference type="InterPro" id="IPR034160">
    <property type="entry name" value="TOPRIM_GyrB"/>
</dbReference>
<dbReference type="EMBL" id="CP046147">
    <property type="protein sequence ID" value="WFG38067.1"/>
    <property type="molecule type" value="Genomic_DNA"/>
</dbReference>
<dbReference type="EMBL" id="WMBE01000002">
    <property type="protein sequence ID" value="MDG0866636.1"/>
    <property type="molecule type" value="Genomic_DNA"/>
</dbReference>
<dbReference type="GO" id="GO:0046872">
    <property type="term" value="F:metal ion binding"/>
    <property type="evidence" value="ECO:0007669"/>
    <property type="project" value="UniProtKB-KW"/>
</dbReference>
<dbReference type="NCBIfam" id="NF004189">
    <property type="entry name" value="PRK05644.1"/>
    <property type="match status" value="1"/>
</dbReference>
<reference evidence="15 16" key="1">
    <citation type="submission" date="2019-11" db="EMBL/GenBank/DDBJ databases">
        <authorList>
            <person name="Cho J.-C."/>
        </authorList>
    </citation>
    <scope>NUCLEOTIDE SEQUENCE [LARGE SCALE GENOMIC DNA]</scope>
    <source>
        <strain evidence="14 15">JH1073</strain>
        <strain evidence="13 16">JH702</strain>
    </source>
</reference>
<keyword evidence="7 10" id="KW-0799">Topoisomerase</keyword>
<dbReference type="Gene3D" id="3.30.230.10">
    <property type="match status" value="1"/>
</dbReference>
<dbReference type="GO" id="GO:0005524">
    <property type="term" value="F:ATP binding"/>
    <property type="evidence" value="ECO:0007669"/>
    <property type="project" value="UniProtKB-UniRule"/>
</dbReference>
<keyword evidence="8" id="KW-0238">DNA-binding</keyword>
<dbReference type="InterPro" id="IPR036890">
    <property type="entry name" value="HATPase_C_sf"/>
</dbReference>
<gene>
    <name evidence="10 14" type="primary">gyrB</name>
    <name evidence="13" type="ORF">GKO46_06040</name>
    <name evidence="14" type="ORF">GKO48_00035</name>
</gene>
<feature type="site" description="Interaction with DNA" evidence="10">
    <location>
        <position position="472"/>
    </location>
</feature>
<dbReference type="HAMAP" id="MF_01898">
    <property type="entry name" value="GyrB"/>
    <property type="match status" value="1"/>
</dbReference>
<keyword evidence="6 10" id="KW-0460">Magnesium</keyword>
<dbReference type="InterPro" id="IPR000565">
    <property type="entry name" value="Topo_IIA_B"/>
</dbReference>
<comment type="miscellaneous">
    <text evidence="10">Few gyrases are as efficient as E.coli at forming negative supercoils. Not all organisms have 2 type II topoisomerases; in organisms with a single type II topoisomerase this enzyme also has to decatenate newly replicated chromosomes.</text>
</comment>
<evidence type="ECO:0000313" key="13">
    <source>
        <dbReference type="EMBL" id="MDG0866636.1"/>
    </source>
</evidence>
<keyword evidence="9 10" id="KW-0413">Isomerase</keyword>
<evidence type="ECO:0000256" key="5">
    <source>
        <dbReference type="ARBA" id="ARBA00022840"/>
    </source>
</evidence>
<accession>A0AAJ5ZB17</accession>
<dbReference type="SUPFAM" id="SSF56719">
    <property type="entry name" value="Type II DNA topoisomerase"/>
    <property type="match status" value="1"/>
</dbReference>
<keyword evidence="4 10" id="KW-0547">Nucleotide-binding</keyword>
<dbReference type="InterPro" id="IPR020568">
    <property type="entry name" value="Ribosomal_Su5_D2-typ_SF"/>
</dbReference>
<dbReference type="EC" id="5.6.2.2" evidence="10"/>
<dbReference type="PRINTS" id="PR00418">
    <property type="entry name" value="TPI2FAMILY"/>
</dbReference>
<evidence type="ECO:0000256" key="3">
    <source>
        <dbReference type="ARBA" id="ARBA00022723"/>
    </source>
</evidence>
<feature type="binding site" evidence="10">
    <location>
        <position position="520"/>
    </location>
    <ligand>
        <name>Mg(2+)</name>
        <dbReference type="ChEBI" id="CHEBI:18420"/>
        <label>2</label>
    </ligand>
</feature>
<evidence type="ECO:0000256" key="6">
    <source>
        <dbReference type="ARBA" id="ARBA00022842"/>
    </source>
</evidence>
<dbReference type="Pfam" id="PF01751">
    <property type="entry name" value="Toprim"/>
    <property type="match status" value="1"/>
</dbReference>
<name>A0AAJ5ZB17_9CHLR</name>
<evidence type="ECO:0000313" key="14">
    <source>
        <dbReference type="EMBL" id="WFG38067.1"/>
    </source>
</evidence>
<reference evidence="15" key="3">
    <citation type="submission" date="2023-06" db="EMBL/GenBank/DDBJ databases">
        <title>Pangenomics reveal diversification of enzyme families and niche specialization in globally abundant SAR202 bacteria.</title>
        <authorList>
            <person name="Saw J.H.W."/>
        </authorList>
    </citation>
    <scope>NUCLEOTIDE SEQUENCE [LARGE SCALE GENOMIC DNA]</scope>
    <source>
        <strain evidence="15">JH1073</strain>
    </source>
</reference>
<dbReference type="SUPFAM" id="SSF54211">
    <property type="entry name" value="Ribosomal protein S5 domain 2-like"/>
    <property type="match status" value="1"/>
</dbReference>
<feature type="binding site" evidence="10">
    <location>
        <position position="520"/>
    </location>
    <ligand>
        <name>Mg(2+)</name>
        <dbReference type="ChEBI" id="CHEBI:18420"/>
        <label>1</label>
        <note>catalytic</note>
    </ligand>
</feature>
<dbReference type="NCBIfam" id="NF011501">
    <property type="entry name" value="PRK14939.1"/>
    <property type="match status" value="1"/>
</dbReference>
<evidence type="ECO:0000256" key="9">
    <source>
        <dbReference type="ARBA" id="ARBA00023235"/>
    </source>
</evidence>
<dbReference type="GO" id="GO:0006265">
    <property type="term" value="P:DNA topological change"/>
    <property type="evidence" value="ECO:0007669"/>
    <property type="project" value="UniProtKB-UniRule"/>
</dbReference>
<dbReference type="InterPro" id="IPR014721">
    <property type="entry name" value="Ribsml_uS5_D2-typ_fold_subgr"/>
</dbReference>
<dbReference type="InterPro" id="IPR013760">
    <property type="entry name" value="Topo_IIA-like_dom_sf"/>
</dbReference>
<feature type="binding site" evidence="10">
    <location>
        <position position="447"/>
    </location>
    <ligand>
        <name>Mg(2+)</name>
        <dbReference type="ChEBI" id="CHEBI:18420"/>
        <label>1</label>
        <note>catalytic</note>
    </ligand>
</feature>
<dbReference type="Pfam" id="PF00986">
    <property type="entry name" value="DNA_gyraseB_C"/>
    <property type="match status" value="1"/>
</dbReference>
<dbReference type="InterPro" id="IPR001241">
    <property type="entry name" value="Topo_IIA"/>
</dbReference>
<dbReference type="PRINTS" id="PR01159">
    <property type="entry name" value="DNAGYRASEB"/>
</dbReference>
<comment type="similarity">
    <text evidence="2 10">Belongs to the type II topoisomerase GyrB family.</text>
</comment>
<evidence type="ECO:0000256" key="4">
    <source>
        <dbReference type="ARBA" id="ARBA00022741"/>
    </source>
</evidence>
<dbReference type="InterPro" id="IPR013759">
    <property type="entry name" value="Topo_IIA_B_C"/>
</dbReference>
<feature type="domain" description="Toprim" evidence="12">
    <location>
        <begin position="441"/>
        <end position="555"/>
    </location>
</feature>
<feature type="site" description="Interaction with DNA" evidence="10">
    <location>
        <position position="475"/>
    </location>
</feature>
<dbReference type="NCBIfam" id="TIGR01059">
    <property type="entry name" value="gyrB"/>
    <property type="match status" value="1"/>
</dbReference>
<dbReference type="RefSeq" id="WP_342824223.1">
    <property type="nucleotide sequence ID" value="NZ_CP046146.1"/>
</dbReference>
<dbReference type="Gene3D" id="3.30.565.10">
    <property type="entry name" value="Histidine kinase-like ATPase, C-terminal domain"/>
    <property type="match status" value="1"/>
</dbReference>
<dbReference type="GO" id="GO:0003677">
    <property type="term" value="F:DNA binding"/>
    <property type="evidence" value="ECO:0007669"/>
    <property type="project" value="UniProtKB-KW"/>
</dbReference>
<feature type="region of interest" description="Disordered" evidence="11">
    <location>
        <begin position="664"/>
        <end position="695"/>
    </location>
</feature>
<evidence type="ECO:0000256" key="10">
    <source>
        <dbReference type="HAMAP-Rule" id="MF_01898"/>
    </source>
</evidence>
<dbReference type="CDD" id="cd03366">
    <property type="entry name" value="TOPRIM_TopoIIA_GyrB"/>
    <property type="match status" value="1"/>
</dbReference>
<evidence type="ECO:0000256" key="2">
    <source>
        <dbReference type="ARBA" id="ARBA00010708"/>
    </source>
</evidence>
<comment type="subunit">
    <text evidence="10">Heterotetramer, composed of two GyrA and two GyrB chains. In the heterotetramer, GyrA contains the active site tyrosine that forms a transient covalent intermediate with DNA, while GyrB binds cofactors and catalyzes ATP hydrolysis.</text>
</comment>
<dbReference type="PANTHER" id="PTHR45866">
    <property type="entry name" value="DNA GYRASE/TOPOISOMERASE SUBUNIT B"/>
    <property type="match status" value="1"/>
</dbReference>
<evidence type="ECO:0000313" key="16">
    <source>
        <dbReference type="Proteomes" id="UP001321249"/>
    </source>
</evidence>
<comment type="cofactor">
    <cofactor evidence="10">
        <name>Mg(2+)</name>
        <dbReference type="ChEBI" id="CHEBI:18420"/>
    </cofactor>
    <cofactor evidence="10">
        <name>Mn(2+)</name>
        <dbReference type="ChEBI" id="CHEBI:29035"/>
    </cofactor>
    <cofactor evidence="10">
        <name>Ca(2+)</name>
        <dbReference type="ChEBI" id="CHEBI:29108"/>
    </cofactor>
    <text evidence="10">Binds two Mg(2+) per subunit. The magnesium ions form salt bridges with both the protein and the DNA. Can also accept other divalent metal cations, such as Mn(2+) or Ca(2+).</text>
</comment>
<dbReference type="Proteomes" id="UP001219901">
    <property type="component" value="Chromosome"/>
</dbReference>
<dbReference type="Gene3D" id="3.40.50.670">
    <property type="match status" value="2"/>
</dbReference>
<dbReference type="SMART" id="SM00387">
    <property type="entry name" value="HATPase_c"/>
    <property type="match status" value="1"/>
</dbReference>
<feature type="binding site" evidence="10">
    <location>
        <position position="522"/>
    </location>
    <ligand>
        <name>Mg(2+)</name>
        <dbReference type="ChEBI" id="CHEBI:18420"/>
        <label>2</label>
    </ligand>
</feature>
<dbReference type="SMART" id="SM00433">
    <property type="entry name" value="TOP2c"/>
    <property type="match status" value="1"/>
</dbReference>
<dbReference type="InterPro" id="IPR002288">
    <property type="entry name" value="DNA_gyrase_B_C"/>
</dbReference>
<dbReference type="InterPro" id="IPR006171">
    <property type="entry name" value="TOPRIM_dom"/>
</dbReference>
<organism evidence="14 15">
    <name type="scientific">Candidatus Lucifugimonas marina</name>
    <dbReference type="NCBI Taxonomy" id="3038979"/>
    <lineage>
        <taxon>Bacteria</taxon>
        <taxon>Bacillati</taxon>
        <taxon>Chloroflexota</taxon>
        <taxon>Dehalococcoidia</taxon>
        <taxon>SAR202 cluster</taxon>
        <taxon>Candidatus Lucifugimonadales</taxon>
        <taxon>Candidatus Lucifugimonadaceae</taxon>
        <taxon>Candidatus Lucifugimonas</taxon>
    </lineage>
</organism>
<dbReference type="GO" id="GO:0006261">
    <property type="term" value="P:DNA-templated DNA replication"/>
    <property type="evidence" value="ECO:0007669"/>
    <property type="project" value="UniProtKB-UniRule"/>
</dbReference>
<dbReference type="GO" id="GO:0034335">
    <property type="term" value="F:DNA negative supercoiling activity"/>
    <property type="evidence" value="ECO:0007669"/>
    <property type="project" value="UniProtKB-ARBA"/>
</dbReference>
<dbReference type="GO" id="GO:0005737">
    <property type="term" value="C:cytoplasm"/>
    <property type="evidence" value="ECO:0007669"/>
    <property type="project" value="UniProtKB-SubCell"/>
</dbReference>
<keyword evidence="15" id="KW-1185">Reference proteome</keyword>
<evidence type="ECO:0000256" key="1">
    <source>
        <dbReference type="ARBA" id="ARBA00000185"/>
    </source>
</evidence>
<dbReference type="CDD" id="cd00822">
    <property type="entry name" value="TopoII_Trans_DNA_gyrase"/>
    <property type="match status" value="1"/>
</dbReference>
<comment type="catalytic activity">
    <reaction evidence="1 10">
        <text>ATP-dependent breakage, passage and rejoining of double-stranded DNA.</text>
        <dbReference type="EC" id="5.6.2.2"/>
    </reaction>
</comment>
<dbReference type="InterPro" id="IPR003594">
    <property type="entry name" value="HATPase_dom"/>
</dbReference>
<dbReference type="FunFam" id="3.30.230.10:FF:000005">
    <property type="entry name" value="DNA gyrase subunit B"/>
    <property type="match status" value="1"/>
</dbReference>
<evidence type="ECO:0000313" key="15">
    <source>
        <dbReference type="Proteomes" id="UP001219901"/>
    </source>
</evidence>
<dbReference type="InterPro" id="IPR013506">
    <property type="entry name" value="Topo_IIA_bsu_dom2"/>
</dbReference>
<protein>
    <recommendedName>
        <fullName evidence="10">DNA gyrase subunit B</fullName>
        <ecNumber evidence="10">5.6.2.2</ecNumber>
    </recommendedName>
</protein>
<feature type="compositionally biased region" description="Acidic residues" evidence="11">
    <location>
        <begin position="667"/>
        <end position="679"/>
    </location>
</feature>
<sequence>MAKRKSAGADVTGGSAEYGADDITVMEGMEAVRKRPGMYIGTTGVEGVFHLIREIVDNSVDEAMAGFASRIDITIHKDGSVTVVDDGRGIPVDKHKKTGMSALETVMTTLHAGGKFGGKGYQVSGGLHGVGASVVNALSEWTEVEVRRDGKVSTQKYARGKSIGGMDVRKPDETDLPGTGTSVHWMPDAEIFPEISYEWEAISARFKEMAYLNQGLTIHLRSEWHDNVWPFNDVTYMFDGGVQSFVRSLNRRRNAVHQNVMYAQETIDDVVVEVAMQYNESFIDNTLSFANVIRTGDGGSHVTGFRSALTRVLNDFAKKNNLLGTGKDDIKSLSGEDTREGLMCVISVKVKDPQFEGQTKGRLGNPEVKGAVEQVVGRTLVEFLEDNPGDGAAIINKSTTAARARAAAKKARDLVIRKNAMDGGSLPGKLADCTEKDPESSEIYIVEGESAGGSAKQGRERQFQAILPLRGKILNVEKARPERMLAHEEIAALITALGAGLGEDYDEEKLRYHRVIIMTDADVDGAHIRTLLLTFFFRNMPQIIGNGHLYIAQPPLYKASRGRSSRWLYSDAELDEWTANRLYGTIKITSANNADLELKSTKIGKVLTPLRDYIDSLEVARVLNVPDNVIEKLVNDPEYASLDFRPERPAEPEAPVETAQASLFDDASSDDSDADDSSEAVDPTQVAEVEEEDEPEILPDRTFDIDGYTLTKDIFNNPAIQRLRTIYPVIQQVVEAGTLTVEKGDAIVATDVAWNDLPATLDNNSDRSGVNVQRYKGLGEMNPDQLWETTMDPNERVMLRVTADDAMAADDMFRTLMGDEVEPRRNFIRANALEVKNLDV</sequence>
<keyword evidence="5 10" id="KW-0067">ATP-binding</keyword>
<dbReference type="Pfam" id="PF02518">
    <property type="entry name" value="HATPase_c"/>
    <property type="match status" value="1"/>
</dbReference>
<dbReference type="GO" id="GO:0005694">
    <property type="term" value="C:chromosome"/>
    <property type="evidence" value="ECO:0007669"/>
    <property type="project" value="InterPro"/>
</dbReference>
<dbReference type="CDD" id="cd16928">
    <property type="entry name" value="HATPase_GyrB-like"/>
    <property type="match status" value="1"/>
</dbReference>
<comment type="subcellular location">
    <subcellularLocation>
        <location evidence="10">Cytoplasm</location>
    </subcellularLocation>
</comment>
<dbReference type="Pfam" id="PF00204">
    <property type="entry name" value="DNA_gyraseB"/>
    <property type="match status" value="1"/>
</dbReference>
<dbReference type="FunFam" id="3.30.565.10:FF:000002">
    <property type="entry name" value="DNA gyrase subunit B"/>
    <property type="match status" value="1"/>
</dbReference>
<dbReference type="Proteomes" id="UP001321249">
    <property type="component" value="Unassembled WGS sequence"/>
</dbReference>
<evidence type="ECO:0000256" key="11">
    <source>
        <dbReference type="SAM" id="MobiDB-lite"/>
    </source>
</evidence>
<keyword evidence="10" id="KW-0963">Cytoplasm</keyword>
<dbReference type="PROSITE" id="PS50880">
    <property type="entry name" value="TOPRIM"/>
    <property type="match status" value="1"/>
</dbReference>
<dbReference type="PANTHER" id="PTHR45866:SF1">
    <property type="entry name" value="DNA GYRASE SUBUNIT B, MITOCHONDRIAL"/>
    <property type="match status" value="1"/>
</dbReference>
<comment type="function">
    <text evidence="10">A type II topoisomerase that negatively supercoils closed circular double-stranded (ds) DNA in an ATP-dependent manner to modulate DNA topology and maintain chromosomes in an underwound state. Negative supercoiling favors strand separation, and DNA replication, transcription, recombination and repair, all of which involve strand separation. Also able to catalyze the interconversion of other topological isomers of dsDNA rings, including catenanes and knotted rings. Type II topoisomerases break and join 2 DNA strands simultaneously in an ATP-dependent manner.</text>
</comment>